<dbReference type="InterPro" id="IPR029063">
    <property type="entry name" value="SAM-dependent_MTases_sf"/>
</dbReference>
<accession>A0ABX1QW91</accession>
<feature type="domain" description="Methyltransferase FkbM" evidence="1">
    <location>
        <begin position="32"/>
        <end position="199"/>
    </location>
</feature>
<protein>
    <submittedName>
        <fullName evidence="2">FkbM family methyltransferase</fullName>
    </submittedName>
</protein>
<dbReference type="InterPro" id="IPR006342">
    <property type="entry name" value="FkbM_mtfrase"/>
</dbReference>
<reference evidence="2 3" key="1">
    <citation type="submission" date="2020-02" db="EMBL/GenBank/DDBJ databases">
        <title>Flavobacterium sp. genome.</title>
        <authorList>
            <person name="Jung H.S."/>
            <person name="Baek J.H."/>
            <person name="Jeon C.O."/>
        </authorList>
    </citation>
    <scope>NUCLEOTIDE SEQUENCE [LARGE SCALE GENOMIC DNA]</scope>
    <source>
        <strain evidence="2 3">SE-s27</strain>
    </source>
</reference>
<evidence type="ECO:0000313" key="3">
    <source>
        <dbReference type="Proteomes" id="UP000767947"/>
    </source>
</evidence>
<keyword evidence="2" id="KW-0808">Transferase</keyword>
<keyword evidence="2" id="KW-0489">Methyltransferase</keyword>
<gene>
    <name evidence="2" type="ORF">G6042_08570</name>
</gene>
<evidence type="ECO:0000259" key="1">
    <source>
        <dbReference type="Pfam" id="PF05050"/>
    </source>
</evidence>
<sequence>MLREKRKITKNEYDDLVFLYEKLKHQPNVIFDCGANIGYVTYQLSSRFKSSKIYSFEPNPSVFNKLKKSVETNKNISVNNVGIGDEKNNLEFYKNNNTGTSSFLEPNDFHKSNLARKYQKLNVPIISIGDFCLENNIDKIDILKLDIEGYELKALKGCKQMLENNKIDFIFSEVNLIPTYEGQCLMEEIISFLRSFNYIPYNFYGINENKLREAIITNILFISNDVAKKLVKENGENSVYVKN</sequence>
<evidence type="ECO:0000313" key="2">
    <source>
        <dbReference type="EMBL" id="NMH25320.1"/>
    </source>
</evidence>
<organism evidence="2 3">
    <name type="scientific">Flavobacterium solisilvae</name>
    <dbReference type="NCBI Taxonomy" id="1852019"/>
    <lineage>
        <taxon>Bacteria</taxon>
        <taxon>Pseudomonadati</taxon>
        <taxon>Bacteroidota</taxon>
        <taxon>Flavobacteriia</taxon>
        <taxon>Flavobacteriales</taxon>
        <taxon>Flavobacteriaceae</taxon>
        <taxon>Flavobacterium</taxon>
    </lineage>
</organism>
<dbReference type="RefSeq" id="WP_169523899.1">
    <property type="nucleotide sequence ID" value="NZ_JAAMPT010000206.1"/>
</dbReference>
<dbReference type="PANTHER" id="PTHR34203">
    <property type="entry name" value="METHYLTRANSFERASE, FKBM FAMILY PROTEIN"/>
    <property type="match status" value="1"/>
</dbReference>
<dbReference type="Gene3D" id="3.40.50.150">
    <property type="entry name" value="Vaccinia Virus protein VP39"/>
    <property type="match status" value="1"/>
</dbReference>
<comment type="caution">
    <text evidence="2">The sequence shown here is derived from an EMBL/GenBank/DDBJ whole genome shotgun (WGS) entry which is preliminary data.</text>
</comment>
<name>A0ABX1QW91_9FLAO</name>
<proteinExistence type="predicted"/>
<dbReference type="GO" id="GO:0008168">
    <property type="term" value="F:methyltransferase activity"/>
    <property type="evidence" value="ECO:0007669"/>
    <property type="project" value="UniProtKB-KW"/>
</dbReference>
<dbReference type="PANTHER" id="PTHR34203:SF15">
    <property type="entry name" value="SLL1173 PROTEIN"/>
    <property type="match status" value="1"/>
</dbReference>
<dbReference type="NCBIfam" id="TIGR01444">
    <property type="entry name" value="fkbM_fam"/>
    <property type="match status" value="1"/>
</dbReference>
<keyword evidence="3" id="KW-1185">Reference proteome</keyword>
<dbReference type="GO" id="GO:0032259">
    <property type="term" value="P:methylation"/>
    <property type="evidence" value="ECO:0007669"/>
    <property type="project" value="UniProtKB-KW"/>
</dbReference>
<dbReference type="EMBL" id="JAAMPT010000206">
    <property type="protein sequence ID" value="NMH25320.1"/>
    <property type="molecule type" value="Genomic_DNA"/>
</dbReference>
<dbReference type="Pfam" id="PF05050">
    <property type="entry name" value="Methyltransf_21"/>
    <property type="match status" value="1"/>
</dbReference>
<dbReference type="Proteomes" id="UP000767947">
    <property type="component" value="Unassembled WGS sequence"/>
</dbReference>
<dbReference type="InterPro" id="IPR052514">
    <property type="entry name" value="SAM-dependent_MTase"/>
</dbReference>
<dbReference type="SUPFAM" id="SSF53335">
    <property type="entry name" value="S-adenosyl-L-methionine-dependent methyltransferases"/>
    <property type="match status" value="1"/>
</dbReference>